<evidence type="ECO:0000259" key="9">
    <source>
        <dbReference type="Pfam" id="PF01761"/>
    </source>
</evidence>
<accession>A0A7X0IBR1</accession>
<evidence type="ECO:0000256" key="5">
    <source>
        <dbReference type="ARBA" id="ARBA00023239"/>
    </source>
</evidence>
<dbReference type="PANTHER" id="PTHR43622:SF3">
    <property type="entry name" value="2-EPI-5-EPI-VALIOLONE SYNTHASE"/>
    <property type="match status" value="1"/>
</dbReference>
<dbReference type="CDD" id="cd08199">
    <property type="entry name" value="EEVS"/>
    <property type="match status" value="1"/>
</dbReference>
<evidence type="ECO:0000256" key="1">
    <source>
        <dbReference type="ARBA" id="ARBA00001911"/>
    </source>
</evidence>
<dbReference type="Proteomes" id="UP000555564">
    <property type="component" value="Unassembled WGS sequence"/>
</dbReference>
<dbReference type="SUPFAM" id="SSF56796">
    <property type="entry name" value="Dehydroquinate synthase-like"/>
    <property type="match status" value="1"/>
</dbReference>
<reference evidence="11 12" key="1">
    <citation type="submission" date="2020-08" db="EMBL/GenBank/DDBJ databases">
        <title>Sequencing the genomes of 1000 actinobacteria strains.</title>
        <authorList>
            <person name="Klenk H.-P."/>
        </authorList>
    </citation>
    <scope>NUCLEOTIDE SEQUENCE [LARGE SCALE GENOMIC DNA]</scope>
    <source>
        <strain evidence="11 12">DSM 44936</strain>
    </source>
</reference>
<dbReference type="InterPro" id="IPR035872">
    <property type="entry name" value="EEVS-like"/>
</dbReference>
<dbReference type="Pfam" id="PF24621">
    <property type="entry name" value="DHQS_C"/>
    <property type="match status" value="1"/>
</dbReference>
<comment type="caution">
    <text evidence="11">The sequence shown here is derived from an EMBL/GenBank/DDBJ whole genome shotgun (WGS) entry which is preliminary data.</text>
</comment>
<keyword evidence="3" id="KW-0547">Nucleotide-binding</keyword>
<keyword evidence="5 11" id="KW-0456">Lyase</keyword>
<dbReference type="Pfam" id="PF01761">
    <property type="entry name" value="DHQ_synthase"/>
    <property type="match status" value="1"/>
</dbReference>
<dbReference type="AlphaFoldDB" id="A0A7X0IBR1"/>
<dbReference type="Gene3D" id="1.20.1090.10">
    <property type="entry name" value="Dehydroquinate synthase-like - alpha domain"/>
    <property type="match status" value="1"/>
</dbReference>
<dbReference type="Gene3D" id="3.40.50.1970">
    <property type="match status" value="1"/>
</dbReference>
<dbReference type="PANTHER" id="PTHR43622">
    <property type="entry name" value="3-DEHYDROQUINATE SYNTHASE"/>
    <property type="match status" value="1"/>
</dbReference>
<comment type="cofactor">
    <cofactor evidence="1">
        <name>NAD(+)</name>
        <dbReference type="ChEBI" id="CHEBI:57540"/>
    </cofactor>
</comment>
<dbReference type="EMBL" id="JACHIU010000001">
    <property type="protein sequence ID" value="MBB6471028.1"/>
    <property type="molecule type" value="Genomic_DNA"/>
</dbReference>
<comment type="catalytic activity">
    <reaction evidence="6">
        <text>D-sedoheptulose 7-phosphate = 2-epi-5-epi-valiolone + phosphate</text>
        <dbReference type="Rhea" id="RHEA:44184"/>
        <dbReference type="ChEBI" id="CHEBI:43474"/>
        <dbReference type="ChEBI" id="CHEBI:57483"/>
        <dbReference type="ChEBI" id="CHEBI:84187"/>
        <dbReference type="EC" id="4.2.3.152"/>
    </reaction>
</comment>
<evidence type="ECO:0000259" key="10">
    <source>
        <dbReference type="Pfam" id="PF24621"/>
    </source>
</evidence>
<dbReference type="GO" id="GO:0017000">
    <property type="term" value="P:antibiotic biosynthetic process"/>
    <property type="evidence" value="ECO:0007669"/>
    <property type="project" value="InterPro"/>
</dbReference>
<dbReference type="InterPro" id="IPR050071">
    <property type="entry name" value="Dehydroquinate_synthase"/>
</dbReference>
<dbReference type="InterPro" id="IPR030960">
    <property type="entry name" value="DHQS/DOIS_N"/>
</dbReference>
<evidence type="ECO:0000256" key="6">
    <source>
        <dbReference type="ARBA" id="ARBA00023993"/>
    </source>
</evidence>
<sequence length="408" mass="44737">MPGSAQVDHTAEQGLLASDGASGPWWRLTTRQPVSYEVRVHPGLLDPADPTLADAGAPEQPRVARRLVVVESTVYELYGQEINAYFTGQGVRHEILVIEAHEQVKTMDTVMTVVAAMDAFGIVRRAEPVIAVGGGVLTDVVGLACSLYRRATPHVRVPTTLMGMVDAGVGAKTGVNLGHRKNRLGAYHPAVATLIDRRFLHTLSRRHIANGLAEILKVALVKDEALLELLEAHGERLIAERMQAHGSMDDGVCAEEVMRRAIQGMLAELQPNLWEHRLSRLVDYGHSFSPAIEMQALPELYHGEAVSVDMALCTVIARRRGWLTGVQQERIMEVMRAMRLPSWHPVCSPALIGAALQETVRHRDGHQRLPLPVGLGQARFVEDLTGPELDAALAELRRLGHLRKDIAV</sequence>
<keyword evidence="4" id="KW-0520">NAD</keyword>
<dbReference type="GO" id="GO:0046872">
    <property type="term" value="F:metal ion binding"/>
    <property type="evidence" value="ECO:0007669"/>
    <property type="project" value="UniProtKB-KW"/>
</dbReference>
<dbReference type="GO" id="GO:0003856">
    <property type="term" value="F:3-dehydroquinate synthase activity"/>
    <property type="evidence" value="ECO:0007669"/>
    <property type="project" value="TreeGrafter"/>
</dbReference>
<organism evidence="11 12">
    <name type="scientific">Sphaerisporangium rubeum</name>
    <dbReference type="NCBI Taxonomy" id="321317"/>
    <lineage>
        <taxon>Bacteria</taxon>
        <taxon>Bacillati</taxon>
        <taxon>Actinomycetota</taxon>
        <taxon>Actinomycetes</taxon>
        <taxon>Streptosporangiales</taxon>
        <taxon>Streptosporangiaceae</taxon>
        <taxon>Sphaerisporangium</taxon>
    </lineage>
</organism>
<evidence type="ECO:0000256" key="2">
    <source>
        <dbReference type="ARBA" id="ARBA00022723"/>
    </source>
</evidence>
<evidence type="ECO:0000256" key="3">
    <source>
        <dbReference type="ARBA" id="ARBA00022741"/>
    </source>
</evidence>
<feature type="domain" description="3-dehydroquinate synthase C-terminal" evidence="10">
    <location>
        <begin position="211"/>
        <end position="347"/>
    </location>
</feature>
<name>A0A7X0IBR1_9ACTN</name>
<evidence type="ECO:0000313" key="11">
    <source>
        <dbReference type="EMBL" id="MBB6471028.1"/>
    </source>
</evidence>
<evidence type="ECO:0000313" key="12">
    <source>
        <dbReference type="Proteomes" id="UP000555564"/>
    </source>
</evidence>
<feature type="domain" description="3-dehydroquinate synthase N-terminal" evidence="9">
    <location>
        <begin position="96"/>
        <end position="209"/>
    </location>
</feature>
<evidence type="ECO:0000256" key="7">
    <source>
        <dbReference type="ARBA" id="ARBA00024060"/>
    </source>
</evidence>
<keyword evidence="2" id="KW-0479">Metal-binding</keyword>
<protein>
    <recommendedName>
        <fullName evidence="8">2-epi-5-epi-valiolone synthase</fullName>
        <ecNumber evidence="7">4.2.3.152</ecNumber>
    </recommendedName>
</protein>
<dbReference type="EC" id="4.2.3.152" evidence="7"/>
<proteinExistence type="predicted"/>
<dbReference type="GO" id="GO:0000166">
    <property type="term" value="F:nucleotide binding"/>
    <property type="evidence" value="ECO:0007669"/>
    <property type="project" value="UniProtKB-KW"/>
</dbReference>
<dbReference type="InterPro" id="IPR056179">
    <property type="entry name" value="DHQS_C"/>
</dbReference>
<dbReference type="RefSeq" id="WP_184978296.1">
    <property type="nucleotide sequence ID" value="NZ_BAAALO010000060.1"/>
</dbReference>
<keyword evidence="12" id="KW-1185">Reference proteome</keyword>
<gene>
    <name evidence="11" type="ORF">BJ992_000459</name>
</gene>
<evidence type="ECO:0000256" key="4">
    <source>
        <dbReference type="ARBA" id="ARBA00023027"/>
    </source>
</evidence>
<evidence type="ECO:0000256" key="8">
    <source>
        <dbReference type="ARBA" id="ARBA00024092"/>
    </source>
</evidence>